<name>A0A1M4TYF4_9BURK</name>
<evidence type="ECO:0000256" key="5">
    <source>
        <dbReference type="SAM" id="MobiDB-lite"/>
    </source>
</evidence>
<evidence type="ECO:0000256" key="6">
    <source>
        <dbReference type="SAM" id="Phobius"/>
    </source>
</evidence>
<organism evidence="7 8">
    <name type="scientific">Lampropedia hyalina DSM 16112</name>
    <dbReference type="NCBI Taxonomy" id="1122156"/>
    <lineage>
        <taxon>Bacteria</taxon>
        <taxon>Pseudomonadati</taxon>
        <taxon>Pseudomonadota</taxon>
        <taxon>Betaproteobacteria</taxon>
        <taxon>Burkholderiales</taxon>
        <taxon>Comamonadaceae</taxon>
        <taxon>Lampropedia</taxon>
    </lineage>
</organism>
<protein>
    <submittedName>
        <fullName evidence="7">Etoposide-induced protein 2.4 (EI24)</fullName>
    </submittedName>
</protein>
<dbReference type="Proteomes" id="UP000184327">
    <property type="component" value="Unassembled WGS sequence"/>
</dbReference>
<feature type="transmembrane region" description="Helical" evidence="6">
    <location>
        <begin position="154"/>
        <end position="172"/>
    </location>
</feature>
<keyword evidence="8" id="KW-1185">Reference proteome</keyword>
<reference evidence="7 8" key="1">
    <citation type="submission" date="2016-11" db="EMBL/GenBank/DDBJ databases">
        <authorList>
            <person name="Jaros S."/>
            <person name="Januszkiewicz K."/>
            <person name="Wedrychowicz H."/>
        </authorList>
    </citation>
    <scope>NUCLEOTIDE SEQUENCE [LARGE SCALE GENOMIC DNA]</scope>
    <source>
        <strain evidence="7 8">DSM 16112</strain>
    </source>
</reference>
<evidence type="ECO:0000256" key="1">
    <source>
        <dbReference type="ARBA" id="ARBA00004141"/>
    </source>
</evidence>
<keyword evidence="3 6" id="KW-1133">Transmembrane helix</keyword>
<feature type="region of interest" description="Disordered" evidence="5">
    <location>
        <begin position="283"/>
        <end position="323"/>
    </location>
</feature>
<dbReference type="AlphaFoldDB" id="A0A1M4TYF4"/>
<dbReference type="EMBL" id="FQUZ01000003">
    <property type="protein sequence ID" value="SHE49532.1"/>
    <property type="molecule type" value="Genomic_DNA"/>
</dbReference>
<dbReference type="STRING" id="1122156.SAMN02745117_00385"/>
<comment type="subcellular location">
    <subcellularLocation>
        <location evidence="1">Membrane</location>
        <topology evidence="1">Multi-pass membrane protein</topology>
    </subcellularLocation>
</comment>
<feature type="transmembrane region" description="Helical" evidence="6">
    <location>
        <begin position="20"/>
        <end position="43"/>
    </location>
</feature>
<feature type="transmembrane region" description="Helical" evidence="6">
    <location>
        <begin position="200"/>
        <end position="228"/>
    </location>
</feature>
<feature type="transmembrane region" description="Helical" evidence="6">
    <location>
        <begin position="234"/>
        <end position="255"/>
    </location>
</feature>
<sequence>MNAWLNALGRALLDCLRPKIIAISLLPLAVMLALVLLLGYFYWTPAVQAFGQWLETSMAWGWIQPGLAQLGMDNAATWVASTFVFLVSSSLVAILSLVLVAVFMMPAMVQQVSVRRFPQLASLGEQGWVRSLWWGLWATVLAVAAWVLTLPLWLIPPLAFVIPPLIWGWLAYRLFASDALLGHANAQERQLLLQQHRWPLLLMGVVCAYLGAAPSVVWASGIVFVLAFPVLLPLGVWIYTLVFIFSALWFIHYMLHALHELRLSQGYGLVDVVEDLKAEARPTRSTGAAVAEASIGSLLPKHDKDAKNPAQSPDSTASDRSLP</sequence>
<gene>
    <name evidence="7" type="ORF">SAMN02745117_00385</name>
</gene>
<feature type="transmembrane region" description="Helical" evidence="6">
    <location>
        <begin position="128"/>
        <end position="148"/>
    </location>
</feature>
<keyword evidence="4 6" id="KW-0472">Membrane</keyword>
<feature type="compositionally biased region" description="Polar residues" evidence="5">
    <location>
        <begin position="309"/>
        <end position="323"/>
    </location>
</feature>
<proteinExistence type="predicted"/>
<accession>A0A1M4TYF4</accession>
<dbReference type="RefSeq" id="WP_073354070.1">
    <property type="nucleotide sequence ID" value="NZ_FQUZ01000003.1"/>
</dbReference>
<evidence type="ECO:0000313" key="8">
    <source>
        <dbReference type="Proteomes" id="UP000184327"/>
    </source>
</evidence>
<keyword evidence="2 6" id="KW-0812">Transmembrane</keyword>
<dbReference type="OrthoDB" id="8565703at2"/>
<evidence type="ECO:0000256" key="3">
    <source>
        <dbReference type="ARBA" id="ARBA00022989"/>
    </source>
</evidence>
<feature type="transmembrane region" description="Helical" evidence="6">
    <location>
        <begin position="83"/>
        <end position="107"/>
    </location>
</feature>
<evidence type="ECO:0000256" key="2">
    <source>
        <dbReference type="ARBA" id="ARBA00022692"/>
    </source>
</evidence>
<evidence type="ECO:0000256" key="4">
    <source>
        <dbReference type="ARBA" id="ARBA00023136"/>
    </source>
</evidence>
<dbReference type="Pfam" id="PF07264">
    <property type="entry name" value="EI24"/>
    <property type="match status" value="1"/>
</dbReference>
<dbReference type="InterPro" id="IPR059112">
    <property type="entry name" value="CysZ/EI24"/>
</dbReference>
<evidence type="ECO:0000313" key="7">
    <source>
        <dbReference type="EMBL" id="SHE49532.1"/>
    </source>
</evidence>